<proteinExistence type="predicted"/>
<organism evidence="1 2">
    <name type="scientific">Rhodocollybia butyracea</name>
    <dbReference type="NCBI Taxonomy" id="206335"/>
    <lineage>
        <taxon>Eukaryota</taxon>
        <taxon>Fungi</taxon>
        <taxon>Dikarya</taxon>
        <taxon>Basidiomycota</taxon>
        <taxon>Agaricomycotina</taxon>
        <taxon>Agaricomycetes</taxon>
        <taxon>Agaricomycetidae</taxon>
        <taxon>Agaricales</taxon>
        <taxon>Marasmiineae</taxon>
        <taxon>Omphalotaceae</taxon>
        <taxon>Rhodocollybia</taxon>
    </lineage>
</organism>
<sequence length="208" mass="23359">MAGYHIVYGAITVHGQDFPDLLMHVPIILSLLYPHRWLRCPLPFPNQNRKSMASSRNAHIPKPTLMEKQKADSDASGIKAYEKVVLGAEEGAEASKAVPKADRDGAEVAKAAALEAEKKAEKADRNSTLPRQDRLYCDHVSRLTRHKLENNILTHEMWEKVKNIEKELGETEQARHVDAESLKLSSCRVTQTMLGPLKHNEKKICIHA</sequence>
<protein>
    <submittedName>
        <fullName evidence="1">Uncharacterized protein</fullName>
    </submittedName>
</protein>
<evidence type="ECO:0000313" key="2">
    <source>
        <dbReference type="Proteomes" id="UP000772434"/>
    </source>
</evidence>
<dbReference type="AlphaFoldDB" id="A0A9P5PNE2"/>
<reference evidence="1" key="1">
    <citation type="submission" date="2020-11" db="EMBL/GenBank/DDBJ databases">
        <authorList>
            <consortium name="DOE Joint Genome Institute"/>
            <person name="Ahrendt S."/>
            <person name="Riley R."/>
            <person name="Andreopoulos W."/>
            <person name="Labutti K."/>
            <person name="Pangilinan J."/>
            <person name="Ruiz-Duenas F.J."/>
            <person name="Barrasa J.M."/>
            <person name="Sanchez-Garcia M."/>
            <person name="Camarero S."/>
            <person name="Miyauchi S."/>
            <person name="Serrano A."/>
            <person name="Linde D."/>
            <person name="Babiker R."/>
            <person name="Drula E."/>
            <person name="Ayuso-Fernandez I."/>
            <person name="Pacheco R."/>
            <person name="Padilla G."/>
            <person name="Ferreira P."/>
            <person name="Barriuso J."/>
            <person name="Kellner H."/>
            <person name="Castanera R."/>
            <person name="Alfaro M."/>
            <person name="Ramirez L."/>
            <person name="Pisabarro A.G."/>
            <person name="Kuo A."/>
            <person name="Tritt A."/>
            <person name="Lipzen A."/>
            <person name="He G."/>
            <person name="Yan M."/>
            <person name="Ng V."/>
            <person name="Cullen D."/>
            <person name="Martin F."/>
            <person name="Rosso M.-N."/>
            <person name="Henrissat B."/>
            <person name="Hibbett D."/>
            <person name="Martinez A.T."/>
            <person name="Grigoriev I.V."/>
        </authorList>
    </citation>
    <scope>NUCLEOTIDE SEQUENCE</scope>
    <source>
        <strain evidence="1">AH 40177</strain>
    </source>
</reference>
<name>A0A9P5PNE2_9AGAR</name>
<dbReference type="Proteomes" id="UP000772434">
    <property type="component" value="Unassembled WGS sequence"/>
</dbReference>
<keyword evidence="2" id="KW-1185">Reference proteome</keyword>
<comment type="caution">
    <text evidence="1">The sequence shown here is derived from an EMBL/GenBank/DDBJ whole genome shotgun (WGS) entry which is preliminary data.</text>
</comment>
<accession>A0A9P5PNE2</accession>
<gene>
    <name evidence="1" type="ORF">BDP27DRAFT_71060</name>
</gene>
<evidence type="ECO:0000313" key="1">
    <source>
        <dbReference type="EMBL" id="KAF9065200.1"/>
    </source>
</evidence>
<dbReference type="EMBL" id="JADNRY010000107">
    <property type="protein sequence ID" value="KAF9065200.1"/>
    <property type="molecule type" value="Genomic_DNA"/>
</dbReference>